<accession>A0A9Q1H3M7</accession>
<dbReference type="AlphaFoldDB" id="A0A9Q1H3M7"/>
<gene>
    <name evidence="1" type="ORF">HOLleu_20854</name>
</gene>
<keyword evidence="2" id="KW-1185">Reference proteome</keyword>
<sequence>MIMGRFVFYVAGGADFWNDGKTNYSREDMERRGQFCQPSSLNSRDKLVIPEYKPIELPKIVEFRQPSPKDMAAYAFAQEQRKRGN</sequence>
<reference evidence="1" key="1">
    <citation type="submission" date="2021-10" db="EMBL/GenBank/DDBJ databases">
        <title>Tropical sea cucumber genome reveals ecological adaptation and Cuvierian tubules defense mechanism.</title>
        <authorList>
            <person name="Chen T."/>
        </authorList>
    </citation>
    <scope>NUCLEOTIDE SEQUENCE</scope>
    <source>
        <strain evidence="1">Nanhai2018</strain>
        <tissue evidence="1">Muscle</tissue>
    </source>
</reference>
<evidence type="ECO:0000313" key="1">
    <source>
        <dbReference type="EMBL" id="KAJ8034137.1"/>
    </source>
</evidence>
<evidence type="ECO:0000313" key="2">
    <source>
        <dbReference type="Proteomes" id="UP001152320"/>
    </source>
</evidence>
<proteinExistence type="predicted"/>
<dbReference type="EMBL" id="JAIZAY010000010">
    <property type="protein sequence ID" value="KAJ8034137.1"/>
    <property type="molecule type" value="Genomic_DNA"/>
</dbReference>
<organism evidence="1 2">
    <name type="scientific">Holothuria leucospilota</name>
    <name type="common">Black long sea cucumber</name>
    <name type="synonym">Mertensiothuria leucospilota</name>
    <dbReference type="NCBI Taxonomy" id="206669"/>
    <lineage>
        <taxon>Eukaryota</taxon>
        <taxon>Metazoa</taxon>
        <taxon>Echinodermata</taxon>
        <taxon>Eleutherozoa</taxon>
        <taxon>Echinozoa</taxon>
        <taxon>Holothuroidea</taxon>
        <taxon>Aspidochirotacea</taxon>
        <taxon>Aspidochirotida</taxon>
        <taxon>Holothuriidae</taxon>
        <taxon>Holothuria</taxon>
    </lineage>
</organism>
<dbReference type="Proteomes" id="UP001152320">
    <property type="component" value="Chromosome 10"/>
</dbReference>
<comment type="caution">
    <text evidence="1">The sequence shown here is derived from an EMBL/GenBank/DDBJ whole genome shotgun (WGS) entry which is preliminary data.</text>
</comment>
<protein>
    <submittedName>
        <fullName evidence="1">Uncharacterized protein</fullName>
    </submittedName>
</protein>
<name>A0A9Q1H3M7_HOLLE</name>